<dbReference type="InterPro" id="IPR018708">
    <property type="entry name" value="DUF2225"/>
</dbReference>
<evidence type="ECO:0000313" key="2">
    <source>
        <dbReference type="Proteomes" id="UP001178275"/>
    </source>
</evidence>
<accession>A0AA90NZU3</accession>
<reference evidence="1" key="1">
    <citation type="submission" date="2023-07" db="EMBL/GenBank/DDBJ databases">
        <title>Murine gut Bacillus species.</title>
        <authorList>
            <person name="Gutman E."/>
            <person name="Hashuel R."/>
            <person name="Litvak Y."/>
        </authorList>
    </citation>
    <scope>NUCLEOTIDE SEQUENCE</scope>
    <source>
        <strain evidence="1">RU293</strain>
    </source>
</reference>
<comment type="caution">
    <text evidence="1">The sequence shown here is derived from an EMBL/GenBank/DDBJ whole genome shotgun (WGS) entry which is preliminary data.</text>
</comment>
<dbReference type="Pfam" id="PF09986">
    <property type="entry name" value="DUF2225"/>
    <property type="match status" value="1"/>
</dbReference>
<name>A0AA90NZU3_9BACI</name>
<sequence>MHPLYDKSMECLLCKQKSTTKKVRSRFVKAAKYDTDF</sequence>
<proteinExistence type="predicted"/>
<protein>
    <submittedName>
        <fullName evidence="1">DUF2225 domain-containing protein</fullName>
    </submittedName>
</protein>
<dbReference type="AlphaFoldDB" id="A0AA90NZU3"/>
<dbReference type="Proteomes" id="UP001178275">
    <property type="component" value="Unassembled WGS sequence"/>
</dbReference>
<dbReference type="EMBL" id="JAUUTW010000001">
    <property type="protein sequence ID" value="MDP1449686.1"/>
    <property type="molecule type" value="Genomic_DNA"/>
</dbReference>
<gene>
    <name evidence="1" type="ORF">Q8G36_01250</name>
</gene>
<organism evidence="1 2">
    <name type="scientific">Peribacillus frigoritolerans</name>
    <dbReference type="NCBI Taxonomy" id="450367"/>
    <lineage>
        <taxon>Bacteria</taxon>
        <taxon>Bacillati</taxon>
        <taxon>Bacillota</taxon>
        <taxon>Bacilli</taxon>
        <taxon>Bacillales</taxon>
        <taxon>Bacillaceae</taxon>
        <taxon>Peribacillus</taxon>
    </lineage>
</organism>
<evidence type="ECO:0000313" key="1">
    <source>
        <dbReference type="EMBL" id="MDP1449686.1"/>
    </source>
</evidence>